<reference evidence="1" key="2">
    <citation type="submission" date="2020-11" db="EMBL/GenBank/DDBJ databases">
        <authorList>
            <person name="McCartney M.A."/>
            <person name="Auch B."/>
            <person name="Kono T."/>
            <person name="Mallez S."/>
            <person name="Becker A."/>
            <person name="Gohl D.M."/>
            <person name="Silverstein K.A.T."/>
            <person name="Koren S."/>
            <person name="Bechman K.B."/>
            <person name="Herman A."/>
            <person name="Abrahante J.E."/>
            <person name="Garbe J."/>
        </authorList>
    </citation>
    <scope>NUCLEOTIDE SEQUENCE</scope>
    <source>
        <strain evidence="1">Duluth1</strain>
        <tissue evidence="1">Whole animal</tissue>
    </source>
</reference>
<name>A0A9D4N6C6_DREPO</name>
<dbReference type="EMBL" id="JAIWYP010000001">
    <property type="protein sequence ID" value="KAH3888846.1"/>
    <property type="molecule type" value="Genomic_DNA"/>
</dbReference>
<gene>
    <name evidence="1" type="ORF">DPMN_012887</name>
</gene>
<organism evidence="1 2">
    <name type="scientific">Dreissena polymorpha</name>
    <name type="common">Zebra mussel</name>
    <name type="synonym">Mytilus polymorpha</name>
    <dbReference type="NCBI Taxonomy" id="45954"/>
    <lineage>
        <taxon>Eukaryota</taxon>
        <taxon>Metazoa</taxon>
        <taxon>Spiralia</taxon>
        <taxon>Lophotrochozoa</taxon>
        <taxon>Mollusca</taxon>
        <taxon>Bivalvia</taxon>
        <taxon>Autobranchia</taxon>
        <taxon>Heteroconchia</taxon>
        <taxon>Euheterodonta</taxon>
        <taxon>Imparidentia</taxon>
        <taxon>Neoheterodontei</taxon>
        <taxon>Myida</taxon>
        <taxon>Dreissenoidea</taxon>
        <taxon>Dreissenidae</taxon>
        <taxon>Dreissena</taxon>
    </lineage>
</organism>
<dbReference type="Proteomes" id="UP000828390">
    <property type="component" value="Unassembled WGS sequence"/>
</dbReference>
<reference evidence="1" key="1">
    <citation type="journal article" date="2019" name="bioRxiv">
        <title>The Genome of the Zebra Mussel, Dreissena polymorpha: A Resource for Invasive Species Research.</title>
        <authorList>
            <person name="McCartney M.A."/>
            <person name="Auch B."/>
            <person name="Kono T."/>
            <person name="Mallez S."/>
            <person name="Zhang Y."/>
            <person name="Obille A."/>
            <person name="Becker A."/>
            <person name="Abrahante J.E."/>
            <person name="Garbe J."/>
            <person name="Badalamenti J.P."/>
            <person name="Herman A."/>
            <person name="Mangelson H."/>
            <person name="Liachko I."/>
            <person name="Sullivan S."/>
            <person name="Sone E.D."/>
            <person name="Koren S."/>
            <person name="Silverstein K.A.T."/>
            <person name="Beckman K.B."/>
            <person name="Gohl D.M."/>
        </authorList>
    </citation>
    <scope>NUCLEOTIDE SEQUENCE</scope>
    <source>
        <strain evidence="1">Duluth1</strain>
        <tissue evidence="1">Whole animal</tissue>
    </source>
</reference>
<comment type="caution">
    <text evidence="1">The sequence shown here is derived from an EMBL/GenBank/DDBJ whole genome shotgun (WGS) entry which is preliminary data.</text>
</comment>
<protein>
    <submittedName>
        <fullName evidence="1">Uncharacterized protein</fullName>
    </submittedName>
</protein>
<evidence type="ECO:0000313" key="1">
    <source>
        <dbReference type="EMBL" id="KAH3888846.1"/>
    </source>
</evidence>
<proteinExistence type="predicted"/>
<dbReference type="AlphaFoldDB" id="A0A9D4N6C6"/>
<keyword evidence="2" id="KW-1185">Reference proteome</keyword>
<sequence length="55" mass="6032">MGDERNVRTITQCAVVCSRDVHCLAAQYNGTSLSRKTFLTLDVERVSDGMATIVV</sequence>
<evidence type="ECO:0000313" key="2">
    <source>
        <dbReference type="Proteomes" id="UP000828390"/>
    </source>
</evidence>
<accession>A0A9D4N6C6</accession>